<dbReference type="FunFam" id="1.10.10.10:FF:000322">
    <property type="entry name" value="Probable disease resistance protein At1g63360"/>
    <property type="match status" value="1"/>
</dbReference>
<dbReference type="PANTHER" id="PTHR23155">
    <property type="entry name" value="DISEASE RESISTANCE PROTEIN RP"/>
    <property type="match status" value="1"/>
</dbReference>
<comment type="caution">
    <text evidence="6">The sequence shown here is derived from an EMBL/GenBank/DDBJ whole genome shotgun (WGS) entry which is preliminary data.</text>
</comment>
<evidence type="ECO:0000313" key="6">
    <source>
        <dbReference type="EMBL" id="GJN28699.1"/>
    </source>
</evidence>
<protein>
    <recommendedName>
        <fullName evidence="8">NB-ARC domain-containing protein</fullName>
    </recommendedName>
</protein>
<keyword evidence="2" id="KW-0611">Plant defense</keyword>
<gene>
    <name evidence="6" type="primary">gb16856</name>
    <name evidence="6" type="ORF">PR202_gb16856</name>
</gene>
<proteinExistence type="predicted"/>
<dbReference type="InterPro" id="IPR002182">
    <property type="entry name" value="NB-ARC"/>
</dbReference>
<dbReference type="InterPro" id="IPR044974">
    <property type="entry name" value="Disease_R_plants"/>
</dbReference>
<reference evidence="6" key="1">
    <citation type="journal article" date="2018" name="DNA Res.">
        <title>Multiple hybrid de novo genome assembly of finger millet, an orphan allotetraploid crop.</title>
        <authorList>
            <person name="Hatakeyama M."/>
            <person name="Aluri S."/>
            <person name="Balachadran M.T."/>
            <person name="Sivarajan S.R."/>
            <person name="Patrignani A."/>
            <person name="Gruter S."/>
            <person name="Poveda L."/>
            <person name="Shimizu-Inatsugi R."/>
            <person name="Baeten J."/>
            <person name="Francoijs K.J."/>
            <person name="Nataraja K.N."/>
            <person name="Reddy Y.A.N."/>
            <person name="Phadnis S."/>
            <person name="Ravikumar R.L."/>
            <person name="Schlapbach R."/>
            <person name="Sreeman S.M."/>
            <person name="Shimizu K.K."/>
        </authorList>
    </citation>
    <scope>NUCLEOTIDE SEQUENCE</scope>
</reference>
<dbReference type="InterPro" id="IPR027417">
    <property type="entry name" value="P-loop_NTPase"/>
</dbReference>
<dbReference type="SUPFAM" id="SSF52540">
    <property type="entry name" value="P-loop containing nucleoside triphosphate hydrolases"/>
    <property type="match status" value="1"/>
</dbReference>
<dbReference type="Gene3D" id="3.80.10.10">
    <property type="entry name" value="Ribonuclease Inhibitor"/>
    <property type="match status" value="1"/>
</dbReference>
<organism evidence="6 7">
    <name type="scientific">Eleusine coracana subsp. coracana</name>
    <dbReference type="NCBI Taxonomy" id="191504"/>
    <lineage>
        <taxon>Eukaryota</taxon>
        <taxon>Viridiplantae</taxon>
        <taxon>Streptophyta</taxon>
        <taxon>Embryophyta</taxon>
        <taxon>Tracheophyta</taxon>
        <taxon>Spermatophyta</taxon>
        <taxon>Magnoliopsida</taxon>
        <taxon>Liliopsida</taxon>
        <taxon>Poales</taxon>
        <taxon>Poaceae</taxon>
        <taxon>PACMAD clade</taxon>
        <taxon>Chloridoideae</taxon>
        <taxon>Cynodonteae</taxon>
        <taxon>Eleusininae</taxon>
        <taxon>Eleusine</taxon>
    </lineage>
</organism>
<evidence type="ECO:0008006" key="8">
    <source>
        <dbReference type="Google" id="ProtNLM"/>
    </source>
</evidence>
<accession>A0AAV5F1E1</accession>
<dbReference type="InterPro" id="IPR055414">
    <property type="entry name" value="LRR_R13L4/SHOC2-like"/>
</dbReference>
<dbReference type="Pfam" id="PF23598">
    <property type="entry name" value="LRR_14"/>
    <property type="match status" value="1"/>
</dbReference>
<dbReference type="SUPFAM" id="SSF52058">
    <property type="entry name" value="L domain-like"/>
    <property type="match status" value="1"/>
</dbReference>
<dbReference type="InterPro" id="IPR042197">
    <property type="entry name" value="Apaf_helical"/>
</dbReference>
<reference evidence="6" key="2">
    <citation type="submission" date="2021-12" db="EMBL/GenBank/DDBJ databases">
        <title>Resequencing data analysis of finger millet.</title>
        <authorList>
            <person name="Hatakeyama M."/>
            <person name="Aluri S."/>
            <person name="Balachadran M.T."/>
            <person name="Sivarajan S.R."/>
            <person name="Poveda L."/>
            <person name="Shimizu-Inatsugi R."/>
            <person name="Schlapbach R."/>
            <person name="Sreeman S.M."/>
            <person name="Shimizu K.K."/>
        </authorList>
    </citation>
    <scope>NUCLEOTIDE SEQUENCE</scope>
</reference>
<dbReference type="Pfam" id="PF00931">
    <property type="entry name" value="NB-ARC"/>
    <property type="match status" value="1"/>
</dbReference>
<evidence type="ECO:0000259" key="4">
    <source>
        <dbReference type="Pfam" id="PF23559"/>
    </source>
</evidence>
<feature type="domain" description="Disease resistance protein winged helix" evidence="4">
    <location>
        <begin position="176"/>
        <end position="248"/>
    </location>
</feature>
<dbReference type="EMBL" id="BQKI01000080">
    <property type="protein sequence ID" value="GJN28699.1"/>
    <property type="molecule type" value="Genomic_DNA"/>
</dbReference>
<evidence type="ECO:0000256" key="2">
    <source>
        <dbReference type="ARBA" id="ARBA00022821"/>
    </source>
</evidence>
<dbReference type="Pfam" id="PF23559">
    <property type="entry name" value="WHD_DRP"/>
    <property type="match status" value="1"/>
</dbReference>
<dbReference type="PANTHER" id="PTHR23155:SF931">
    <property type="entry name" value="OS01G0547000 PROTEIN"/>
    <property type="match status" value="1"/>
</dbReference>
<name>A0AAV5F1E1_ELECO</name>
<dbReference type="Proteomes" id="UP001054889">
    <property type="component" value="Unassembled WGS sequence"/>
</dbReference>
<dbReference type="GO" id="GO:0002758">
    <property type="term" value="P:innate immune response-activating signaling pathway"/>
    <property type="evidence" value="ECO:0007669"/>
    <property type="project" value="UniProtKB-ARBA"/>
</dbReference>
<dbReference type="Gene3D" id="1.10.8.430">
    <property type="entry name" value="Helical domain of apoptotic protease-activating factors"/>
    <property type="match status" value="1"/>
</dbReference>
<evidence type="ECO:0000256" key="1">
    <source>
        <dbReference type="ARBA" id="ARBA00022737"/>
    </source>
</evidence>
<dbReference type="GO" id="GO:0043531">
    <property type="term" value="F:ADP binding"/>
    <property type="evidence" value="ECO:0007669"/>
    <property type="project" value="InterPro"/>
</dbReference>
<dbReference type="GO" id="GO:0009626">
    <property type="term" value="P:plant-type hypersensitive response"/>
    <property type="evidence" value="ECO:0007669"/>
    <property type="project" value="UniProtKB-ARBA"/>
</dbReference>
<dbReference type="InterPro" id="IPR058922">
    <property type="entry name" value="WHD_DRP"/>
</dbReference>
<evidence type="ECO:0000259" key="5">
    <source>
        <dbReference type="Pfam" id="PF23598"/>
    </source>
</evidence>
<dbReference type="AlphaFoldDB" id="A0AAV5F1E1"/>
<dbReference type="PRINTS" id="PR00364">
    <property type="entry name" value="DISEASERSIST"/>
</dbReference>
<sequence length="618" mass="70776">METRSLGEVICNHLNGKRFILVLDDVWEKDVWIKIMNVFPANCISRFVLTSRHKEVASLATSSVCIMGLELLEERHSWELFCNVAFRNNDDKRCPIELHDLAAKFIKICEGLPLAITCIGHLLFFKHPTHSEWKKVHDDLVLQLTKHVIPGVDMILKLSLEDLPYELKNCFLHCALFPEDYEMNRKRLIRHWIAAGFIIVQRGNQALEEVAEGYLNELVNRSLLQVVERNEFGRVRRCRMHDIVRHLALDKAENEGFGIIYEDSTTFPAGVTRRLSIESTNFELPSQSSVRHIRAVHAFTSSISVDLLRQIFASSNLLSTLDLQGTQIKILPDVVFNLFNLRFLSLRYCEIEVLPEAVGRLVNLEVLDAYSTRLLSLPKGVAKLKKLKFLYVWAFSPDFNVFDCGTEVPRGIRNLTGLHTLQSVKANFETLCGIAALSELRTFAISNKLSLVGQLEKKQIPQILLSWSHLMSLTRLSLAFTKLDDDSFSSLRALRGLCRLELSKAYDGTTLCFPTKSFPRLRFLGIMGAAQLNHVDIEEGALESLVDLMFIQCPELKHLPHGIEYLAALKELRLEDTATQLIEKLRKKHEADEEFMKISHIRKVFVMLTEKNIWERVR</sequence>
<feature type="domain" description="Disease resistance R13L4/SHOC-2-like LRR" evidence="5">
    <location>
        <begin position="292"/>
        <end position="447"/>
    </location>
</feature>
<dbReference type="Gene3D" id="3.40.50.300">
    <property type="entry name" value="P-loop containing nucleotide triphosphate hydrolases"/>
    <property type="match status" value="1"/>
</dbReference>
<dbReference type="InterPro" id="IPR032675">
    <property type="entry name" value="LRR_dom_sf"/>
</dbReference>
<keyword evidence="7" id="KW-1185">Reference proteome</keyword>
<dbReference type="GO" id="GO:0042742">
    <property type="term" value="P:defense response to bacterium"/>
    <property type="evidence" value="ECO:0007669"/>
    <property type="project" value="UniProtKB-ARBA"/>
</dbReference>
<dbReference type="InterPro" id="IPR036388">
    <property type="entry name" value="WH-like_DNA-bd_sf"/>
</dbReference>
<feature type="domain" description="NB-ARC" evidence="3">
    <location>
        <begin position="3"/>
        <end position="90"/>
    </location>
</feature>
<dbReference type="Gene3D" id="1.10.10.10">
    <property type="entry name" value="Winged helix-like DNA-binding domain superfamily/Winged helix DNA-binding domain"/>
    <property type="match status" value="1"/>
</dbReference>
<evidence type="ECO:0000259" key="3">
    <source>
        <dbReference type="Pfam" id="PF00931"/>
    </source>
</evidence>
<evidence type="ECO:0000313" key="7">
    <source>
        <dbReference type="Proteomes" id="UP001054889"/>
    </source>
</evidence>
<keyword evidence="1" id="KW-0677">Repeat</keyword>